<dbReference type="Gene3D" id="3.40.50.1100">
    <property type="match status" value="2"/>
</dbReference>
<organism evidence="5 6">
    <name type="scientific">Candidatus Dormiibacter inghamiae</name>
    <dbReference type="NCBI Taxonomy" id="3127013"/>
    <lineage>
        <taxon>Bacteria</taxon>
        <taxon>Bacillati</taxon>
        <taxon>Candidatus Dormiibacterota</taxon>
        <taxon>Candidatus Dormibacteria</taxon>
        <taxon>Candidatus Dormibacterales</taxon>
        <taxon>Candidatus Dormibacteraceae</taxon>
        <taxon>Candidatus Dormiibacter</taxon>
    </lineage>
</organism>
<evidence type="ECO:0000256" key="1">
    <source>
        <dbReference type="ARBA" id="ARBA00001933"/>
    </source>
</evidence>
<dbReference type="GO" id="GO:0006567">
    <property type="term" value="P:L-threonine catabolic process"/>
    <property type="evidence" value="ECO:0007669"/>
    <property type="project" value="TreeGrafter"/>
</dbReference>
<evidence type="ECO:0000256" key="3">
    <source>
        <dbReference type="ARBA" id="ARBA00023239"/>
    </source>
</evidence>
<dbReference type="EMBL" id="JAEKNQ010000054">
    <property type="protein sequence ID" value="MBJ7604180.1"/>
    <property type="molecule type" value="Genomic_DNA"/>
</dbReference>
<dbReference type="RefSeq" id="WP_338181376.1">
    <property type="nucleotide sequence ID" value="NZ_JAEKNQ010000054.1"/>
</dbReference>
<feature type="domain" description="Tryptophan synthase beta chain-like PALP" evidence="4">
    <location>
        <begin position="16"/>
        <end position="290"/>
    </location>
</feature>
<keyword evidence="3" id="KW-0456">Lyase</keyword>
<gene>
    <name evidence="5" type="ORF">JF888_13460</name>
</gene>
<dbReference type="GO" id="GO:0004794">
    <property type="term" value="F:threonine deaminase activity"/>
    <property type="evidence" value="ECO:0007669"/>
    <property type="project" value="TreeGrafter"/>
</dbReference>
<dbReference type="InterPro" id="IPR001926">
    <property type="entry name" value="TrpB-like_PALP"/>
</dbReference>
<keyword evidence="2" id="KW-0663">Pyridoxal phosphate</keyword>
<dbReference type="Proteomes" id="UP000620075">
    <property type="component" value="Unassembled WGS sequence"/>
</dbReference>
<comment type="caution">
    <text evidence="5">The sequence shown here is derived from an EMBL/GenBank/DDBJ whole genome shotgun (WGS) entry which is preliminary data.</text>
</comment>
<dbReference type="GO" id="GO:0003941">
    <property type="term" value="F:L-serine ammonia-lyase activity"/>
    <property type="evidence" value="ECO:0007669"/>
    <property type="project" value="TreeGrafter"/>
</dbReference>
<dbReference type="Pfam" id="PF00291">
    <property type="entry name" value="PALP"/>
    <property type="match status" value="1"/>
</dbReference>
<dbReference type="GO" id="GO:0006565">
    <property type="term" value="P:L-serine catabolic process"/>
    <property type="evidence" value="ECO:0007669"/>
    <property type="project" value="TreeGrafter"/>
</dbReference>
<sequence>MNDLQTIGAAVAAAQPYVRRTPLLPLDRGRWLKLESLQPTGSFKVRGFLAAALALSPDERARGLLTVSAGNAALACAYAAHALDVPCRVFSFDTAPKTKLEGLRALGAGVTLLPRADLLAWLSRHGWEAEPETFIHPFADDLVQAGHGGIGLEILADVPGVHRVVVPVGGGGLMVGVAEAIKQTRPAVEMVGAVAAGYEMWPRIMRGESLAATLKPETIADGTTAPYDSRLQPRLAACVDSWVTVPEPVLRGSVWRLAAEGKVVAEGAGALAYAALDFLESRPPTVAVVSGGNIDPALLVQLNAESL</sequence>
<accession>A0A934KGA1</accession>
<evidence type="ECO:0000256" key="2">
    <source>
        <dbReference type="ARBA" id="ARBA00022898"/>
    </source>
</evidence>
<dbReference type="PANTHER" id="PTHR48078:SF6">
    <property type="entry name" value="L-THREONINE DEHYDRATASE CATABOLIC TDCB"/>
    <property type="match status" value="1"/>
</dbReference>
<dbReference type="InterPro" id="IPR036052">
    <property type="entry name" value="TrpB-like_PALP_sf"/>
</dbReference>
<proteinExistence type="predicted"/>
<dbReference type="AlphaFoldDB" id="A0A934KGA1"/>
<reference evidence="5 6" key="1">
    <citation type="submission" date="2020-10" db="EMBL/GenBank/DDBJ databases">
        <title>Ca. Dormibacterota MAGs.</title>
        <authorList>
            <person name="Montgomery K."/>
        </authorList>
    </citation>
    <scope>NUCLEOTIDE SEQUENCE [LARGE SCALE GENOMIC DNA]</scope>
    <source>
        <strain evidence="5">SC8811_S16_3</strain>
    </source>
</reference>
<dbReference type="SUPFAM" id="SSF53686">
    <property type="entry name" value="Tryptophan synthase beta subunit-like PLP-dependent enzymes"/>
    <property type="match status" value="1"/>
</dbReference>
<dbReference type="InterPro" id="IPR050147">
    <property type="entry name" value="Ser/Thr_Dehydratase"/>
</dbReference>
<comment type="cofactor">
    <cofactor evidence="1">
        <name>pyridoxal 5'-phosphate</name>
        <dbReference type="ChEBI" id="CHEBI:597326"/>
    </cofactor>
</comment>
<protein>
    <submittedName>
        <fullName evidence="5">Pyridoxal-phosphate dependent enzyme</fullName>
    </submittedName>
</protein>
<evidence type="ECO:0000313" key="6">
    <source>
        <dbReference type="Proteomes" id="UP000620075"/>
    </source>
</evidence>
<dbReference type="PANTHER" id="PTHR48078">
    <property type="entry name" value="THREONINE DEHYDRATASE, MITOCHONDRIAL-RELATED"/>
    <property type="match status" value="1"/>
</dbReference>
<evidence type="ECO:0000313" key="5">
    <source>
        <dbReference type="EMBL" id="MBJ7604180.1"/>
    </source>
</evidence>
<dbReference type="GO" id="GO:0009097">
    <property type="term" value="P:isoleucine biosynthetic process"/>
    <property type="evidence" value="ECO:0007669"/>
    <property type="project" value="TreeGrafter"/>
</dbReference>
<name>A0A934KGA1_9BACT</name>
<evidence type="ECO:0000259" key="4">
    <source>
        <dbReference type="Pfam" id="PF00291"/>
    </source>
</evidence>